<dbReference type="EMBL" id="CP009513">
    <property type="protein sequence ID" value="AKB67781.1"/>
    <property type="molecule type" value="Genomic_DNA"/>
</dbReference>
<sequence length="86" mass="9904">MGEVDISEIDPACKSAPTKTMKEEGVTKILHNIDSFIATGIVPKDWKPDMIFEDEIVWKGWLYALQYEENKNGEIIKHYVCLYPND</sequence>
<dbReference type="AlphaFoldDB" id="A0A0E3LVX5"/>
<name>A0A0E3LVX5_METMZ</name>
<gene>
    <name evidence="1" type="ORF">MSMAL_1238</name>
</gene>
<dbReference type="Proteomes" id="UP000033063">
    <property type="component" value="Chromosome"/>
</dbReference>
<evidence type="ECO:0000313" key="1">
    <source>
        <dbReference type="EMBL" id="AKB67781.1"/>
    </source>
</evidence>
<proteinExistence type="predicted"/>
<accession>A0A0E3LVX5</accession>
<evidence type="ECO:0000313" key="2">
    <source>
        <dbReference type="Proteomes" id="UP000033063"/>
    </source>
</evidence>
<dbReference type="GeneID" id="24850909"/>
<organism evidence="1 2">
    <name type="scientific">Methanosarcina mazei LYC</name>
    <dbReference type="NCBI Taxonomy" id="1434114"/>
    <lineage>
        <taxon>Archaea</taxon>
        <taxon>Methanobacteriati</taxon>
        <taxon>Methanobacteriota</taxon>
        <taxon>Stenosarchaea group</taxon>
        <taxon>Methanomicrobia</taxon>
        <taxon>Methanosarcinales</taxon>
        <taxon>Methanosarcinaceae</taxon>
        <taxon>Methanosarcina</taxon>
    </lineage>
</organism>
<reference evidence="1 2" key="1">
    <citation type="submission" date="2014-07" db="EMBL/GenBank/DDBJ databases">
        <title>Methanogenic archaea and the global carbon cycle.</title>
        <authorList>
            <person name="Henriksen J.R."/>
            <person name="Luke J."/>
            <person name="Reinhart S."/>
            <person name="Benedict M.N."/>
            <person name="Youngblut N.D."/>
            <person name="Metcalf M.E."/>
            <person name="Whitaker R.J."/>
            <person name="Metcalf W.W."/>
        </authorList>
    </citation>
    <scope>NUCLEOTIDE SEQUENCE [LARGE SCALE GENOMIC DNA]</scope>
    <source>
        <strain evidence="1 2">LYC</strain>
    </source>
</reference>
<protein>
    <submittedName>
        <fullName evidence="1">Uncharacterized protein</fullName>
    </submittedName>
</protein>
<dbReference type="HOGENOM" id="CLU_191149_0_0_2"/>
<dbReference type="RefSeq" id="WP_011032030.1">
    <property type="nucleotide sequence ID" value="NZ_CP009513.1"/>
</dbReference>
<dbReference type="PATRIC" id="fig|1434114.4.peg.1544"/>